<dbReference type="Pfam" id="PF03932">
    <property type="entry name" value="CutC"/>
    <property type="match status" value="1"/>
</dbReference>
<gene>
    <name evidence="2" type="primary">cutC</name>
    <name evidence="3" type="ORF">PZE19_14500</name>
</gene>
<keyword evidence="4" id="KW-1185">Reference proteome</keyword>
<keyword evidence="2" id="KW-0963">Cytoplasm</keyword>
<protein>
    <recommendedName>
        <fullName evidence="2">PF03932 family protein CutC</fullName>
    </recommendedName>
</protein>
<name>A0ABT6FBM8_9BACT</name>
<sequence length="245" mass="25748">MRPLVEICVGDLRSAIEAEAGGADRVELCDRLEVGGTTPGAGTIAEACRILSISVHVLIRVRAGDFTPDASELAAMRDDVDVALRMGASGVVFGILLRDGTIDREATARLVELARPMSVTFHKAFDQTPDLDEALETLIELGVDRVLTSGGRPSAEEGVDALARLVATAGDRIGVLVAGRLSVANLLEIVRRTGAHEVHLGSAAVDVIKSPCTFTTRDGSALDWTGVRAEKVRRILEAASDLGSG</sequence>
<organism evidence="3 4">
    <name type="scientific">Paludisphaera mucosa</name>
    <dbReference type="NCBI Taxonomy" id="3030827"/>
    <lineage>
        <taxon>Bacteria</taxon>
        <taxon>Pseudomonadati</taxon>
        <taxon>Planctomycetota</taxon>
        <taxon>Planctomycetia</taxon>
        <taxon>Isosphaerales</taxon>
        <taxon>Isosphaeraceae</taxon>
        <taxon>Paludisphaera</taxon>
    </lineage>
</organism>
<evidence type="ECO:0000256" key="2">
    <source>
        <dbReference type="HAMAP-Rule" id="MF_00795"/>
    </source>
</evidence>
<comment type="subcellular location">
    <subcellularLocation>
        <location evidence="2">Cytoplasm</location>
    </subcellularLocation>
</comment>
<reference evidence="3 4" key="1">
    <citation type="submission" date="2023-03" db="EMBL/GenBank/DDBJ databases">
        <title>Paludisphaera mucosa sp. nov. a novel planctomycete from northern fen.</title>
        <authorList>
            <person name="Ivanova A."/>
        </authorList>
    </citation>
    <scope>NUCLEOTIDE SEQUENCE [LARGE SCALE GENOMIC DNA]</scope>
    <source>
        <strain evidence="3 4">Pla2</strain>
    </source>
</reference>
<evidence type="ECO:0000256" key="1">
    <source>
        <dbReference type="ARBA" id="ARBA00007768"/>
    </source>
</evidence>
<dbReference type="Proteomes" id="UP001216907">
    <property type="component" value="Unassembled WGS sequence"/>
</dbReference>
<dbReference type="RefSeq" id="WP_277861344.1">
    <property type="nucleotide sequence ID" value="NZ_JARRAG010000002.1"/>
</dbReference>
<dbReference type="SUPFAM" id="SSF110395">
    <property type="entry name" value="CutC-like"/>
    <property type="match status" value="1"/>
</dbReference>
<comment type="caution">
    <text evidence="3">The sequence shown here is derived from an EMBL/GenBank/DDBJ whole genome shotgun (WGS) entry which is preliminary data.</text>
</comment>
<dbReference type="HAMAP" id="MF_00795">
    <property type="entry name" value="CutC"/>
    <property type="match status" value="1"/>
</dbReference>
<comment type="caution">
    <text evidence="2">Once thought to be involved in copper homeostasis, experiments in E.coli have shown this is not the case.</text>
</comment>
<dbReference type="CDD" id="cd00945">
    <property type="entry name" value="Aldolase_Class_I"/>
    <property type="match status" value="1"/>
</dbReference>
<dbReference type="PANTHER" id="PTHR12598">
    <property type="entry name" value="COPPER HOMEOSTASIS PROTEIN CUTC"/>
    <property type="match status" value="1"/>
</dbReference>
<dbReference type="InterPro" id="IPR005627">
    <property type="entry name" value="CutC-like"/>
</dbReference>
<evidence type="ECO:0000313" key="4">
    <source>
        <dbReference type="Proteomes" id="UP001216907"/>
    </source>
</evidence>
<dbReference type="Gene3D" id="3.20.20.380">
    <property type="entry name" value="Copper homeostasis (CutC) domain"/>
    <property type="match status" value="1"/>
</dbReference>
<comment type="similarity">
    <text evidence="1 2">Belongs to the CutC family.</text>
</comment>
<evidence type="ECO:0000313" key="3">
    <source>
        <dbReference type="EMBL" id="MDG3004995.1"/>
    </source>
</evidence>
<proteinExistence type="inferred from homology"/>
<dbReference type="PANTHER" id="PTHR12598:SF0">
    <property type="entry name" value="COPPER HOMEOSTASIS PROTEIN CUTC HOMOLOG"/>
    <property type="match status" value="1"/>
</dbReference>
<accession>A0ABT6FBM8</accession>
<dbReference type="InterPro" id="IPR036822">
    <property type="entry name" value="CutC-like_dom_sf"/>
</dbReference>
<dbReference type="EMBL" id="JARRAG010000002">
    <property type="protein sequence ID" value="MDG3004995.1"/>
    <property type="molecule type" value="Genomic_DNA"/>
</dbReference>